<dbReference type="Gene3D" id="3.40.50.2300">
    <property type="match status" value="1"/>
</dbReference>
<evidence type="ECO:0000259" key="2">
    <source>
        <dbReference type="PROSITE" id="PS50110"/>
    </source>
</evidence>
<feature type="domain" description="Response regulatory" evidence="2">
    <location>
        <begin position="3"/>
        <end position="117"/>
    </location>
</feature>
<dbReference type="STRING" id="146817.SAMN04488502_10533"/>
<dbReference type="GO" id="GO:0000156">
    <property type="term" value="F:phosphorelay response regulator activity"/>
    <property type="evidence" value="ECO:0007669"/>
    <property type="project" value="InterPro"/>
</dbReference>
<dbReference type="PROSITE" id="PS50110">
    <property type="entry name" value="RESPONSE_REGULATORY"/>
    <property type="match status" value="1"/>
</dbReference>
<dbReference type="SMART" id="SM00448">
    <property type="entry name" value="REC"/>
    <property type="match status" value="1"/>
</dbReference>
<dbReference type="SUPFAM" id="SSF52172">
    <property type="entry name" value="CheY-like"/>
    <property type="match status" value="1"/>
</dbReference>
<dbReference type="Pfam" id="PF04397">
    <property type="entry name" value="LytTR"/>
    <property type="match status" value="1"/>
</dbReference>
<dbReference type="Proteomes" id="UP000214880">
    <property type="component" value="Unassembled WGS sequence"/>
</dbReference>
<keyword evidence="1" id="KW-0597">Phosphoprotein</keyword>
<dbReference type="PROSITE" id="PS50930">
    <property type="entry name" value="HTH_LYTTR"/>
    <property type="match status" value="1"/>
</dbReference>
<dbReference type="InterPro" id="IPR011006">
    <property type="entry name" value="CheY-like_superfamily"/>
</dbReference>
<evidence type="ECO:0000256" key="1">
    <source>
        <dbReference type="PROSITE-ProRule" id="PRU00169"/>
    </source>
</evidence>
<dbReference type="GO" id="GO:0003677">
    <property type="term" value="F:DNA binding"/>
    <property type="evidence" value="ECO:0007669"/>
    <property type="project" value="InterPro"/>
</dbReference>
<dbReference type="EMBL" id="FNHB01000005">
    <property type="protein sequence ID" value="SDM49194.1"/>
    <property type="molecule type" value="Genomic_DNA"/>
</dbReference>
<evidence type="ECO:0000313" key="5">
    <source>
        <dbReference type="Proteomes" id="UP000214880"/>
    </source>
</evidence>
<protein>
    <submittedName>
        <fullName evidence="4">Two component transcriptional regulator, LytTR family</fullName>
    </submittedName>
</protein>
<gene>
    <name evidence="4" type="ORF">SAMN04488502_10533</name>
</gene>
<dbReference type="PANTHER" id="PTHR37299">
    <property type="entry name" value="TRANSCRIPTIONAL REGULATOR-RELATED"/>
    <property type="match status" value="1"/>
</dbReference>
<evidence type="ECO:0000259" key="3">
    <source>
        <dbReference type="PROSITE" id="PS50930"/>
    </source>
</evidence>
<reference evidence="4 5" key="1">
    <citation type="submission" date="2016-10" db="EMBL/GenBank/DDBJ databases">
        <authorList>
            <person name="de Groot N.N."/>
        </authorList>
    </citation>
    <scope>NUCLEOTIDE SEQUENCE [LARGE SCALE GENOMIC DNA]</scope>
    <source>
        <strain evidence="4 5">DSM 1736</strain>
    </source>
</reference>
<dbReference type="InterPro" id="IPR001789">
    <property type="entry name" value="Sig_transdc_resp-reg_receiver"/>
</dbReference>
<dbReference type="Gene3D" id="2.20.25.10">
    <property type="match status" value="1"/>
</dbReference>
<dbReference type="PANTHER" id="PTHR37299:SF1">
    <property type="entry name" value="STAGE 0 SPORULATION PROTEIN A HOMOLOG"/>
    <property type="match status" value="1"/>
</dbReference>
<evidence type="ECO:0000313" key="4">
    <source>
        <dbReference type="EMBL" id="SDM49194.1"/>
    </source>
</evidence>
<feature type="domain" description="HTH LytTR-type" evidence="3">
    <location>
        <begin position="145"/>
        <end position="251"/>
    </location>
</feature>
<dbReference type="Pfam" id="PF00072">
    <property type="entry name" value="Response_reg"/>
    <property type="match status" value="1"/>
</dbReference>
<dbReference type="AlphaFoldDB" id="A0A1G9TP43"/>
<sequence>MLKVLVVDDEAPARDELKYLLSMEAGIAAPEEADGGCAAVGLAARLKPNVVFIDVDMHGMNGLETAAIIRAVAPEALIVFATAYDEYALKAFEIGAVDYLLKPFEQERVHTTVERLKNYCPEEWREAAGRVDEALGFTKVQVKKLPVENKGKIVMVNYSEIIYAYAQAGEVLVVAGGGTYSYSGTLTELQERLEGTNMVRVHKSYIVNMDKVQEVIPWFKGTYWLKVENCPGAEIPVSKSHIKELKNILGLR</sequence>
<dbReference type="InterPro" id="IPR007492">
    <property type="entry name" value="LytTR_DNA-bd_dom"/>
</dbReference>
<proteinExistence type="predicted"/>
<name>A0A1G9TP43_9FIRM</name>
<dbReference type="SMART" id="SM00850">
    <property type="entry name" value="LytTR"/>
    <property type="match status" value="1"/>
</dbReference>
<organism evidence="4 5">
    <name type="scientific">Dendrosporobacter quercicolus</name>
    <dbReference type="NCBI Taxonomy" id="146817"/>
    <lineage>
        <taxon>Bacteria</taxon>
        <taxon>Bacillati</taxon>
        <taxon>Bacillota</taxon>
        <taxon>Negativicutes</taxon>
        <taxon>Selenomonadales</taxon>
        <taxon>Sporomusaceae</taxon>
        <taxon>Dendrosporobacter</taxon>
    </lineage>
</organism>
<dbReference type="OrthoDB" id="9809318at2"/>
<dbReference type="InterPro" id="IPR046947">
    <property type="entry name" value="LytR-like"/>
</dbReference>
<dbReference type="RefSeq" id="WP_092072743.1">
    <property type="nucleotide sequence ID" value="NZ_FNHB01000005.1"/>
</dbReference>
<feature type="modified residue" description="4-aspartylphosphate" evidence="1">
    <location>
        <position position="54"/>
    </location>
</feature>
<accession>A0A1G9TP43</accession>
<keyword evidence="5" id="KW-1185">Reference proteome</keyword>
<dbReference type="Gene3D" id="2.40.50.40">
    <property type="match status" value="1"/>
</dbReference>